<dbReference type="Pfam" id="PF08245">
    <property type="entry name" value="Mur_ligase_M"/>
    <property type="match status" value="1"/>
</dbReference>
<dbReference type="GO" id="GO:0004326">
    <property type="term" value="F:tetrahydrofolylpolyglutamate synthase activity"/>
    <property type="evidence" value="ECO:0007669"/>
    <property type="project" value="InterPro"/>
</dbReference>
<dbReference type="InterPro" id="IPR036565">
    <property type="entry name" value="Mur-like_cat_sf"/>
</dbReference>
<comment type="caution">
    <text evidence="12">The sequence shown here is derived from an EMBL/GenBank/DDBJ whole genome shotgun (WGS) entry which is preliminary data.</text>
</comment>
<dbReference type="GO" id="GO:0008360">
    <property type="term" value="P:regulation of cell shape"/>
    <property type="evidence" value="ECO:0007669"/>
    <property type="project" value="UniProtKB-KW"/>
</dbReference>
<dbReference type="SUPFAM" id="SSF51984">
    <property type="entry name" value="MurCD N-terminal domain"/>
    <property type="match status" value="1"/>
</dbReference>
<dbReference type="PROSITE" id="PS01011">
    <property type="entry name" value="FOLYLPOLYGLU_SYNT_1"/>
    <property type="match status" value="1"/>
</dbReference>
<evidence type="ECO:0000256" key="2">
    <source>
        <dbReference type="ARBA" id="ARBA00022618"/>
    </source>
</evidence>
<dbReference type="InterPro" id="IPR018109">
    <property type="entry name" value="Folylpolyglutamate_synth_CS"/>
</dbReference>
<keyword evidence="7" id="KW-0131">Cell cycle</keyword>
<keyword evidence="2" id="KW-0132">Cell division</keyword>
<evidence type="ECO:0008006" key="14">
    <source>
        <dbReference type="Google" id="ProtNLM"/>
    </source>
</evidence>
<dbReference type="AlphaFoldDB" id="A0A1F5P2Y4"/>
<keyword evidence="3" id="KW-0547">Nucleotide-binding</keyword>
<keyword evidence="6" id="KW-0573">Peptidoglycan synthesis</keyword>
<evidence type="ECO:0000259" key="10">
    <source>
        <dbReference type="Pfam" id="PF02875"/>
    </source>
</evidence>
<dbReference type="InterPro" id="IPR000713">
    <property type="entry name" value="Mur_ligase_N"/>
</dbReference>
<dbReference type="EMBL" id="MFEN01000022">
    <property type="protein sequence ID" value="OGE84202.1"/>
    <property type="molecule type" value="Genomic_DNA"/>
</dbReference>
<evidence type="ECO:0000313" key="12">
    <source>
        <dbReference type="EMBL" id="OGE84202.1"/>
    </source>
</evidence>
<dbReference type="Proteomes" id="UP000176339">
    <property type="component" value="Unassembled WGS sequence"/>
</dbReference>
<evidence type="ECO:0000256" key="3">
    <source>
        <dbReference type="ARBA" id="ARBA00022741"/>
    </source>
</evidence>
<organism evidence="12 13">
    <name type="scientific">Candidatus Doudnabacteria bacterium RIFCSPHIGHO2_01_FULL_49_9</name>
    <dbReference type="NCBI Taxonomy" id="1817827"/>
    <lineage>
        <taxon>Bacteria</taxon>
        <taxon>Candidatus Doudnaibacteriota</taxon>
    </lineage>
</organism>
<keyword evidence="4" id="KW-0067">ATP-binding</keyword>
<proteinExistence type="predicted"/>
<evidence type="ECO:0000256" key="5">
    <source>
        <dbReference type="ARBA" id="ARBA00022960"/>
    </source>
</evidence>
<protein>
    <recommendedName>
        <fullName evidence="14">UDP-N-acetylmuramate--L-alanine ligase</fullName>
    </recommendedName>
</protein>
<dbReference type="SUPFAM" id="SSF53244">
    <property type="entry name" value="MurD-like peptide ligases, peptide-binding domain"/>
    <property type="match status" value="1"/>
</dbReference>
<reference evidence="12 13" key="1">
    <citation type="journal article" date="2016" name="Nat. Commun.">
        <title>Thousands of microbial genomes shed light on interconnected biogeochemical processes in an aquifer system.</title>
        <authorList>
            <person name="Anantharaman K."/>
            <person name="Brown C.T."/>
            <person name="Hug L.A."/>
            <person name="Sharon I."/>
            <person name="Castelle C.J."/>
            <person name="Probst A.J."/>
            <person name="Thomas B.C."/>
            <person name="Singh A."/>
            <person name="Wilkins M.J."/>
            <person name="Karaoz U."/>
            <person name="Brodie E.L."/>
            <person name="Williams K.H."/>
            <person name="Hubbard S.S."/>
            <person name="Banfield J.F."/>
        </authorList>
    </citation>
    <scope>NUCLEOTIDE SEQUENCE [LARGE SCALE GENOMIC DNA]</scope>
</reference>
<dbReference type="GO" id="GO:0005524">
    <property type="term" value="F:ATP binding"/>
    <property type="evidence" value="ECO:0007669"/>
    <property type="project" value="UniProtKB-KW"/>
</dbReference>
<evidence type="ECO:0000259" key="9">
    <source>
        <dbReference type="Pfam" id="PF01225"/>
    </source>
</evidence>
<name>A0A1F5P2Y4_9BACT</name>
<evidence type="ECO:0000259" key="11">
    <source>
        <dbReference type="Pfam" id="PF08245"/>
    </source>
</evidence>
<feature type="domain" description="Mur ligase N-terminal catalytic" evidence="9">
    <location>
        <begin position="7"/>
        <end position="91"/>
    </location>
</feature>
<evidence type="ECO:0000256" key="8">
    <source>
        <dbReference type="ARBA" id="ARBA00023316"/>
    </source>
</evidence>
<dbReference type="PANTHER" id="PTHR43445">
    <property type="entry name" value="UDP-N-ACETYLMURAMATE--L-ALANINE LIGASE-RELATED"/>
    <property type="match status" value="1"/>
</dbReference>
<dbReference type="Gene3D" id="3.40.50.720">
    <property type="entry name" value="NAD(P)-binding Rossmann-like Domain"/>
    <property type="match status" value="2"/>
</dbReference>
<evidence type="ECO:0000256" key="1">
    <source>
        <dbReference type="ARBA" id="ARBA00022598"/>
    </source>
</evidence>
<dbReference type="GO" id="GO:0051301">
    <property type="term" value="P:cell division"/>
    <property type="evidence" value="ECO:0007669"/>
    <property type="project" value="UniProtKB-KW"/>
</dbReference>
<dbReference type="InterPro" id="IPR004101">
    <property type="entry name" value="Mur_ligase_C"/>
</dbReference>
<evidence type="ECO:0000256" key="7">
    <source>
        <dbReference type="ARBA" id="ARBA00023306"/>
    </source>
</evidence>
<dbReference type="Gene3D" id="3.40.1190.10">
    <property type="entry name" value="Mur-like, catalytic domain"/>
    <property type="match status" value="1"/>
</dbReference>
<dbReference type="InterPro" id="IPR013221">
    <property type="entry name" value="Mur_ligase_cen"/>
</dbReference>
<evidence type="ECO:0000256" key="4">
    <source>
        <dbReference type="ARBA" id="ARBA00022840"/>
    </source>
</evidence>
<gene>
    <name evidence="12" type="ORF">A2846_02480</name>
</gene>
<feature type="domain" description="Mur ligase central" evidence="11">
    <location>
        <begin position="96"/>
        <end position="206"/>
    </location>
</feature>
<dbReference type="Gene3D" id="3.90.190.20">
    <property type="entry name" value="Mur ligase, C-terminal domain"/>
    <property type="match status" value="1"/>
</dbReference>
<dbReference type="Pfam" id="PF01225">
    <property type="entry name" value="Mur_ligase"/>
    <property type="match status" value="1"/>
</dbReference>
<dbReference type="InterPro" id="IPR050061">
    <property type="entry name" value="MurCDEF_pg_biosynth"/>
</dbReference>
<evidence type="ECO:0000256" key="6">
    <source>
        <dbReference type="ARBA" id="ARBA00022984"/>
    </source>
</evidence>
<dbReference type="InterPro" id="IPR036615">
    <property type="entry name" value="Mur_ligase_C_dom_sf"/>
</dbReference>
<keyword evidence="1" id="KW-0436">Ligase</keyword>
<sequence>MEKKYNKIHIIGSQGIGLSALAGLLSAAGARISGSDLETGGHGAANVPLDADLIIYSNAVPSDNPERDRARELKIPESSYPQALGEFARGKKVIAVSGTNGKTTTTAMIGWIMEKAGFDPTVIVGSSVLDWNKNYRAGKGDWIVLEADEYKRAFLNYVPDIAVITNIALDHLDYYRDLDDIKQAFTEFITKLKPSGILVYNLEDENTVAVSSDPSPGDGEGQRERSLIGFVHGNFKLRVPGQFNQQNAAAASAVCRVLGISQKTIEGALATFRGTWRRFERVGRLGSTEIISDYAHHPDGVRAVLAAANEIYGGKTLAVFQPHQHNRTKKLFAQFVEAFSASPVNDIIISEIFDVAGREQTADQDVSSKDLVREIKKCGKHVIYANNLQDCETMTRELAKDYNAIIIMGAGDIYKVADKLVNT</sequence>
<dbReference type="PANTHER" id="PTHR43445:SF3">
    <property type="entry name" value="UDP-N-ACETYLMURAMATE--L-ALANINE LIGASE"/>
    <property type="match status" value="1"/>
</dbReference>
<dbReference type="Pfam" id="PF02875">
    <property type="entry name" value="Mur_ligase_C"/>
    <property type="match status" value="1"/>
</dbReference>
<accession>A0A1F5P2Y4</accession>
<dbReference type="GO" id="GO:0009252">
    <property type="term" value="P:peptidoglycan biosynthetic process"/>
    <property type="evidence" value="ECO:0007669"/>
    <property type="project" value="UniProtKB-KW"/>
</dbReference>
<dbReference type="SUPFAM" id="SSF53623">
    <property type="entry name" value="MurD-like peptide ligases, catalytic domain"/>
    <property type="match status" value="1"/>
</dbReference>
<dbReference type="GO" id="GO:0071555">
    <property type="term" value="P:cell wall organization"/>
    <property type="evidence" value="ECO:0007669"/>
    <property type="project" value="UniProtKB-KW"/>
</dbReference>
<keyword evidence="5" id="KW-0133">Cell shape</keyword>
<feature type="domain" description="Mur ligase C-terminal" evidence="10">
    <location>
        <begin position="277"/>
        <end position="411"/>
    </location>
</feature>
<keyword evidence="8" id="KW-0961">Cell wall biogenesis/degradation</keyword>
<evidence type="ECO:0000313" key="13">
    <source>
        <dbReference type="Proteomes" id="UP000176339"/>
    </source>
</evidence>